<reference evidence="5 6" key="1">
    <citation type="submission" date="2023-09" db="EMBL/GenBank/DDBJ databases">
        <title>Nesidiocoris tenuis whole genome shotgun sequence.</title>
        <authorList>
            <person name="Shibata T."/>
            <person name="Shimoda M."/>
            <person name="Kobayashi T."/>
            <person name="Uehara T."/>
        </authorList>
    </citation>
    <scope>NUCLEOTIDE SEQUENCE [LARGE SCALE GENOMIC DNA]</scope>
    <source>
        <strain evidence="5 6">Japan</strain>
    </source>
</reference>
<name>A0ABN7B3G8_9HEMI</name>
<protein>
    <submittedName>
        <fullName evidence="5">Uncharacterized protein</fullName>
    </submittedName>
</protein>
<dbReference type="Proteomes" id="UP001307889">
    <property type="component" value="Chromosome 8"/>
</dbReference>
<gene>
    <name evidence="5" type="ORF">NTJ_10539</name>
</gene>
<dbReference type="PANTHER" id="PTHR13168">
    <property type="entry name" value="ASSOCIATE OF C-MYC AMY-1"/>
    <property type="match status" value="1"/>
</dbReference>
<evidence type="ECO:0000313" key="5">
    <source>
        <dbReference type="EMBL" id="BES97725.1"/>
    </source>
</evidence>
<feature type="coiled-coil region" evidence="4">
    <location>
        <begin position="87"/>
        <end position="114"/>
    </location>
</feature>
<evidence type="ECO:0000256" key="2">
    <source>
        <dbReference type="ARBA" id="ARBA00009389"/>
    </source>
</evidence>
<comment type="subcellular location">
    <subcellularLocation>
        <location evidence="1">Nucleus</location>
    </subcellularLocation>
</comment>
<evidence type="ECO:0000256" key="4">
    <source>
        <dbReference type="SAM" id="Coils"/>
    </source>
</evidence>
<keyword evidence="6" id="KW-1185">Reference proteome</keyword>
<proteinExistence type="inferred from homology"/>
<dbReference type="InterPro" id="IPR026060">
    <property type="entry name" value="AMY1"/>
</dbReference>
<dbReference type="Gene3D" id="6.10.250.1060">
    <property type="match status" value="1"/>
</dbReference>
<sequence>MEEKTEIRYFVDESRGKSVDDHFKNAEPFVPLRMSRKIYRKFLEESGIVSELTKILFQVYDMKEKPPYFVHFFKKYFGGTDHDIPNIYRLRQELATSQGRLSELQKENQELKKKLCSYENYWEMKPLDNRY</sequence>
<dbReference type="EMBL" id="AP028916">
    <property type="protein sequence ID" value="BES97725.1"/>
    <property type="molecule type" value="Genomic_DNA"/>
</dbReference>
<organism evidence="5 6">
    <name type="scientific">Nesidiocoris tenuis</name>
    <dbReference type="NCBI Taxonomy" id="355587"/>
    <lineage>
        <taxon>Eukaryota</taxon>
        <taxon>Metazoa</taxon>
        <taxon>Ecdysozoa</taxon>
        <taxon>Arthropoda</taxon>
        <taxon>Hexapoda</taxon>
        <taxon>Insecta</taxon>
        <taxon>Pterygota</taxon>
        <taxon>Neoptera</taxon>
        <taxon>Paraneoptera</taxon>
        <taxon>Hemiptera</taxon>
        <taxon>Heteroptera</taxon>
        <taxon>Panheteroptera</taxon>
        <taxon>Cimicomorpha</taxon>
        <taxon>Miridae</taxon>
        <taxon>Dicyphina</taxon>
        <taxon>Nesidiocoris</taxon>
    </lineage>
</organism>
<evidence type="ECO:0000313" key="6">
    <source>
        <dbReference type="Proteomes" id="UP001307889"/>
    </source>
</evidence>
<dbReference type="PANTHER" id="PTHR13168:SF0">
    <property type="entry name" value="C-MYC-BINDING PROTEIN"/>
    <property type="match status" value="1"/>
</dbReference>
<evidence type="ECO:0000256" key="1">
    <source>
        <dbReference type="ARBA" id="ARBA00004123"/>
    </source>
</evidence>
<accession>A0ABN7B3G8</accession>
<keyword evidence="3" id="KW-0539">Nucleus</keyword>
<comment type="similarity">
    <text evidence="2">Belongs to the AMY1 family.</text>
</comment>
<evidence type="ECO:0000256" key="3">
    <source>
        <dbReference type="ARBA" id="ARBA00023242"/>
    </source>
</evidence>
<keyword evidence="4" id="KW-0175">Coiled coil</keyword>